<evidence type="ECO:0000256" key="1">
    <source>
        <dbReference type="SAM" id="SignalP"/>
    </source>
</evidence>
<keyword evidence="1" id="KW-0732">Signal</keyword>
<organism evidence="2">
    <name type="scientific">Cryptosporidium hominis</name>
    <dbReference type="NCBI Taxonomy" id="237895"/>
    <lineage>
        <taxon>Eukaryota</taxon>
        <taxon>Sar</taxon>
        <taxon>Alveolata</taxon>
        <taxon>Apicomplexa</taxon>
        <taxon>Conoidasida</taxon>
        <taxon>Coccidia</taxon>
        <taxon>Eucoccidiorida</taxon>
        <taxon>Eimeriorina</taxon>
        <taxon>Cryptosporidiidae</taxon>
        <taxon>Cryptosporidium</taxon>
    </lineage>
</organism>
<dbReference type="Proteomes" id="UP001429100">
    <property type="component" value="Unassembled WGS sequence"/>
</dbReference>
<dbReference type="VEuPathDB" id="CryptoDB:ChTU502y2012_369g0010"/>
<dbReference type="EMBL" id="JTAI01000035">
    <property type="protein sequence ID" value="PPS92291.1"/>
    <property type="molecule type" value="Genomic_DNA"/>
</dbReference>
<dbReference type="VEuPathDB" id="CryptoDB:CHUDEA3_4360"/>
<reference evidence="3 4" key="1">
    <citation type="submission" date="2014-11" db="EMBL/GenBank/DDBJ databases">
        <title>Comparative genomic analysis of Cryptosporidium hominis reveals occurrence of genetic recombination in virulent subtypes.</title>
        <authorList>
            <person name="Guo Y."/>
            <person name="Tang K."/>
            <person name="Frace M."/>
            <person name="Li N."/>
            <person name="Roellig D.M."/>
            <person name="Sammons S."/>
            <person name="Knipe K."/>
            <person name="Rowe L."/>
            <person name="Feng Y."/>
            <person name="Xiao L."/>
        </authorList>
    </citation>
    <scope>NUCLEOTIDE SEQUENCE [LARGE SCALE GENOMIC DNA]</scope>
    <source>
        <strain evidence="3">30976</strain>
    </source>
</reference>
<dbReference type="VEuPathDB" id="CryptoDB:Chro.30490"/>
<keyword evidence="4" id="KW-1185">Reference proteome</keyword>
<evidence type="ECO:0000313" key="3">
    <source>
        <dbReference type="EMBL" id="PPS92291.1"/>
    </source>
</evidence>
<dbReference type="EMBL" id="LN877949">
    <property type="protein sequence ID" value="CUV05376.1"/>
    <property type="molecule type" value="Genomic_DNA"/>
</dbReference>
<feature type="signal peptide" evidence="1">
    <location>
        <begin position="1"/>
        <end position="22"/>
    </location>
</feature>
<proteinExistence type="predicted"/>
<evidence type="ECO:0000313" key="2">
    <source>
        <dbReference type="EMBL" id="CUV05376.1"/>
    </source>
</evidence>
<reference evidence="2" key="2">
    <citation type="submission" date="2015-08" db="EMBL/GenBank/DDBJ databases">
        <authorList>
            <person name="Babu N.S."/>
            <person name="Beckwith C.J."/>
            <person name="Beseler K.G."/>
            <person name="Brison A."/>
            <person name="Carone J.V."/>
            <person name="Caskin T.P."/>
            <person name="Diamond M."/>
            <person name="Durham M.E."/>
            <person name="Foxe J.M."/>
            <person name="Go M."/>
            <person name="Henderson B.A."/>
            <person name="Jones I.B."/>
            <person name="McGettigan J.A."/>
            <person name="Micheletti S.J."/>
            <person name="Nasrallah M.E."/>
            <person name="Ortiz D."/>
            <person name="Piller C.R."/>
            <person name="Privatt S.R."/>
            <person name="Schneider S.L."/>
            <person name="Sharp S."/>
            <person name="Smith T.C."/>
            <person name="Stanton J.D."/>
            <person name="Ullery H.E."/>
            <person name="Wilson R.J."/>
            <person name="Serrano M.G."/>
            <person name="Buck G."/>
            <person name="Lee V."/>
            <person name="Wang Y."/>
            <person name="Carvalho R."/>
            <person name="Voegtly L."/>
            <person name="Shi R."/>
            <person name="Duckworth R."/>
            <person name="Johnson A."/>
            <person name="Loviza R."/>
            <person name="Walstead R."/>
            <person name="Shah Z."/>
            <person name="Kiflezghi M."/>
            <person name="Wade K."/>
            <person name="Ball S.L."/>
            <person name="Bradley K.W."/>
            <person name="Asai D.J."/>
            <person name="Bowman C.A."/>
            <person name="Russell D.A."/>
            <person name="Pope W.H."/>
            <person name="Jacobs-Sera D."/>
            <person name="Hendrix R.W."/>
            <person name="Hatfull G.F."/>
        </authorList>
    </citation>
    <scope>NUCLEOTIDE SEQUENCE [LARGE SCALE GENOMIC DNA]</scope>
</reference>
<feature type="chain" id="PRO_5006627615" evidence="1">
    <location>
        <begin position="23"/>
        <end position="428"/>
    </location>
</feature>
<gene>
    <name evidence="2" type="ORF">CHUDEA3_4360</name>
    <name evidence="3" type="ORF">GY17_00003953</name>
</gene>
<dbReference type="Proteomes" id="UP000199752">
    <property type="component" value="Chromosome 3"/>
</dbReference>
<dbReference type="AlphaFoldDB" id="A0A0S4TDE3"/>
<dbReference type="VEuPathDB" id="CryptoDB:GY17_00003953"/>
<protein>
    <submittedName>
        <fullName evidence="3">Uncharacterized protein (FLGN family)</fullName>
    </submittedName>
</protein>
<sequence length="428" mass="49484">MTSKILFLSALILIYLSILVDSASNDSPRKASEVLESSTGLSTQNENKDAHLQETTSLDTELSNTAASFQSETIQLIVSKKPVDISESLANFIAKFLVENAEMLVILEFETRSLCFNSIYLSKFWSSLNKITSTEHTLIKGLVNFWDEEDDTVPNKIVEYMVRRHKDYKRVILKDYRRLKVSRHKLMLNNLNNFKCSNLKNAFVLLILIFEGNDEDTFSVLLLFLLICSVRIVEGNNFKEKFEFVIRNKKNSASLISLIGGRNIESRIKKFHEAMTSSRILLSSVNPILFPLDMDKILIEEFGFRFCTALMELALLEQLDLSSKYLLFFFTSRMTQTSEVLLSLDLYNIIAKRNTNPKTILAIFLYDTDTFNEARKKTLSFHNLDLINLKNDLEECFKMKEENSLLREIKIETDYQRKTIKKRDANKK</sequence>
<dbReference type="OrthoDB" id="342776at2759"/>
<name>A0A0S4TDE3_CRYHO</name>
<accession>A0A0S4TDE3</accession>
<reference evidence="3 4" key="3">
    <citation type="submission" date="2017-10" db="EMBL/GenBank/DDBJ databases">
        <title>Consistent, comparative and evidence-based genome annotation and re-annotation for the closely-related species, Cryptosporidium parvum, C. hominis and C. tyzzeri.</title>
        <authorList>
            <person name="Baptista R.P."/>
            <person name="Li Y."/>
            <person name="Sateriale A."/>
            <person name="Striepen B."/>
            <person name="Kissinger J.C."/>
        </authorList>
    </citation>
    <scope>NUCLEOTIDE SEQUENCE [LARGE SCALE GENOMIC DNA]</scope>
    <source>
        <strain evidence="3">30976</strain>
    </source>
</reference>
<evidence type="ECO:0000313" key="4">
    <source>
        <dbReference type="Proteomes" id="UP001429100"/>
    </source>
</evidence>